<sequence>MSDTPKSMQAAYVERLGPVSEIRIGELLVPAPRAGEVLVQVAAVAVNAVDTFVRSGSYATEVPFPFVLGRDLAGRVAALGADVDGFRVGDRVWTNSLGHAGRQGATAEYAVVPVDRLYRIPDGVDELPLVATVHAAATAFLALHTHARVRPGETALVAGAAGNVGRAAVQIAREAGARVIATASASDLDDVRRLGADVALDYRDPVLGTLLREALPHGADVHLDTSGHHDLDLAVDLLAPRGRIVLMAGLRARPELPVGGLYTRDGSILGFAISSATVAELADAAELINRMLASGTLTPPRIEEAPLTAARDAHARLEAGALHGVKLVLRPAQAPPD</sequence>
<gene>
    <name evidence="3" type="ORF">WDU93_10970</name>
</gene>
<dbReference type="EMBL" id="JBBDGN010000010">
    <property type="protein sequence ID" value="MEJ1092213.1"/>
    <property type="molecule type" value="Genomic_DNA"/>
</dbReference>
<dbReference type="Pfam" id="PF00107">
    <property type="entry name" value="ADH_zinc_N"/>
    <property type="match status" value="1"/>
</dbReference>
<dbReference type="InterPro" id="IPR011032">
    <property type="entry name" value="GroES-like_sf"/>
</dbReference>
<dbReference type="Gene3D" id="3.40.50.720">
    <property type="entry name" value="NAD(P)-binding Rossmann-like Domain"/>
    <property type="match status" value="1"/>
</dbReference>
<dbReference type="Proteomes" id="UP001366085">
    <property type="component" value="Unassembled WGS sequence"/>
</dbReference>
<dbReference type="Gene3D" id="3.90.180.10">
    <property type="entry name" value="Medium-chain alcohol dehydrogenases, catalytic domain"/>
    <property type="match status" value="1"/>
</dbReference>
<dbReference type="InterPro" id="IPR013149">
    <property type="entry name" value="ADH-like_C"/>
</dbReference>
<keyword evidence="1" id="KW-0521">NADP</keyword>
<accession>A0ABU8LLV0</accession>
<name>A0ABU8LLV0_9MICO</name>
<evidence type="ECO:0000256" key="1">
    <source>
        <dbReference type="ARBA" id="ARBA00022857"/>
    </source>
</evidence>
<dbReference type="Pfam" id="PF08240">
    <property type="entry name" value="ADH_N"/>
    <property type="match status" value="1"/>
</dbReference>
<dbReference type="SMART" id="SM00829">
    <property type="entry name" value="PKS_ER"/>
    <property type="match status" value="1"/>
</dbReference>
<dbReference type="PANTHER" id="PTHR44154">
    <property type="entry name" value="QUINONE OXIDOREDUCTASE"/>
    <property type="match status" value="1"/>
</dbReference>
<dbReference type="InterPro" id="IPR036291">
    <property type="entry name" value="NAD(P)-bd_dom_sf"/>
</dbReference>
<evidence type="ECO:0000313" key="3">
    <source>
        <dbReference type="EMBL" id="MEJ1092213.1"/>
    </source>
</evidence>
<organism evidence="3 4">
    <name type="scientific">Microbacterium istanbulense</name>
    <dbReference type="NCBI Taxonomy" id="3122049"/>
    <lineage>
        <taxon>Bacteria</taxon>
        <taxon>Bacillati</taxon>
        <taxon>Actinomycetota</taxon>
        <taxon>Actinomycetes</taxon>
        <taxon>Micrococcales</taxon>
        <taxon>Microbacteriaceae</taxon>
        <taxon>Microbacterium</taxon>
    </lineage>
</organism>
<evidence type="ECO:0000259" key="2">
    <source>
        <dbReference type="SMART" id="SM00829"/>
    </source>
</evidence>
<dbReference type="CDD" id="cd08253">
    <property type="entry name" value="zeta_crystallin"/>
    <property type="match status" value="1"/>
</dbReference>
<reference evidence="3 4" key="1">
    <citation type="submission" date="2024-02" db="EMBL/GenBank/DDBJ databases">
        <authorList>
            <person name="Saticioglu I.B."/>
        </authorList>
    </citation>
    <scope>NUCLEOTIDE SEQUENCE [LARGE SCALE GENOMIC DNA]</scope>
    <source>
        <strain evidence="3 4">Mu-43</strain>
    </source>
</reference>
<evidence type="ECO:0000313" key="4">
    <source>
        <dbReference type="Proteomes" id="UP001366085"/>
    </source>
</evidence>
<dbReference type="InterPro" id="IPR051603">
    <property type="entry name" value="Zinc-ADH_QOR/CCCR"/>
</dbReference>
<protein>
    <submittedName>
        <fullName evidence="3">NADPH:quinone reductase</fullName>
    </submittedName>
</protein>
<dbReference type="InterPro" id="IPR020843">
    <property type="entry name" value="ER"/>
</dbReference>
<dbReference type="PANTHER" id="PTHR44154:SF1">
    <property type="entry name" value="QUINONE OXIDOREDUCTASE"/>
    <property type="match status" value="1"/>
</dbReference>
<proteinExistence type="predicted"/>
<dbReference type="RefSeq" id="WP_337320538.1">
    <property type="nucleotide sequence ID" value="NZ_JBBDGN010000010.1"/>
</dbReference>
<keyword evidence="4" id="KW-1185">Reference proteome</keyword>
<comment type="caution">
    <text evidence="3">The sequence shown here is derived from an EMBL/GenBank/DDBJ whole genome shotgun (WGS) entry which is preliminary data.</text>
</comment>
<dbReference type="SUPFAM" id="SSF50129">
    <property type="entry name" value="GroES-like"/>
    <property type="match status" value="1"/>
</dbReference>
<dbReference type="InterPro" id="IPR013154">
    <property type="entry name" value="ADH-like_N"/>
</dbReference>
<feature type="domain" description="Enoyl reductase (ER)" evidence="2">
    <location>
        <begin position="17"/>
        <end position="329"/>
    </location>
</feature>
<dbReference type="SUPFAM" id="SSF51735">
    <property type="entry name" value="NAD(P)-binding Rossmann-fold domains"/>
    <property type="match status" value="1"/>
</dbReference>